<keyword evidence="2" id="KW-1185">Reference proteome</keyword>
<name>A0ABS5PVI6_9PSED</name>
<reference evidence="1 2" key="1">
    <citation type="journal article" date="2021" name="Syst. Appl. Microbiol.">
        <title>Pseudomonas lalucatii sp. nov. isolated from Vallgornera, a karstic cave in Mallorca, Western Mediterranean.</title>
        <authorList>
            <person name="Busquets A."/>
            <person name="Mulet M."/>
            <person name="Gomila M."/>
            <person name="Garcia-Valdes E."/>
        </authorList>
    </citation>
    <scope>NUCLEOTIDE SEQUENCE [LARGE SCALE GENOMIC DNA]</scope>
    <source>
        <strain evidence="1 2">R1b54</strain>
    </source>
</reference>
<dbReference type="InterPro" id="IPR019289">
    <property type="entry name" value="Phage_tail_E/E"/>
</dbReference>
<evidence type="ECO:0000313" key="1">
    <source>
        <dbReference type="EMBL" id="MBS7660550.1"/>
    </source>
</evidence>
<accession>A0ABS5PVI6</accession>
<proteinExistence type="predicted"/>
<comment type="caution">
    <text evidence="1">The sequence shown here is derived from an EMBL/GenBank/DDBJ whole genome shotgun (WGS) entry which is preliminary data.</text>
</comment>
<dbReference type="Proteomes" id="UP001196601">
    <property type="component" value="Unassembled WGS sequence"/>
</dbReference>
<dbReference type="RefSeq" id="WP_213637924.1">
    <property type="nucleotide sequence ID" value="NZ_JADPMV010000001.1"/>
</dbReference>
<organism evidence="1 2">
    <name type="scientific">Pseudomonas lalucatii</name>
    <dbReference type="NCBI Taxonomy" id="1424203"/>
    <lineage>
        <taxon>Bacteria</taxon>
        <taxon>Pseudomonadati</taxon>
        <taxon>Pseudomonadota</taxon>
        <taxon>Gammaproteobacteria</taxon>
        <taxon>Pseudomonadales</taxon>
        <taxon>Pseudomonadaceae</taxon>
        <taxon>Pseudomonas</taxon>
    </lineage>
</organism>
<evidence type="ECO:0000313" key="2">
    <source>
        <dbReference type="Proteomes" id="UP001196601"/>
    </source>
</evidence>
<gene>
    <name evidence="1" type="ORF">I0D00_01110</name>
</gene>
<dbReference type="Pfam" id="PF10109">
    <property type="entry name" value="Phage_TAC_7"/>
    <property type="match status" value="1"/>
</dbReference>
<protein>
    <submittedName>
        <fullName evidence="1">Phage tail assembly protein</fullName>
    </submittedName>
</protein>
<sequence length="103" mass="10974">MTQPTHSAPIVLEQAIARGKERIDSITLRKPAAGELRGLKLADLLQGDVNAVIRLVPRISQPTLTEPEVAALDVVDLTACADEIVVFLQTRAPKAQAEPSPAS</sequence>
<dbReference type="EMBL" id="JADPMV010000001">
    <property type="protein sequence ID" value="MBS7660550.1"/>
    <property type="molecule type" value="Genomic_DNA"/>
</dbReference>